<dbReference type="InterPro" id="IPR029421">
    <property type="entry name" value="MTBP_N"/>
</dbReference>
<dbReference type="AlphaFoldDB" id="A7RRK3"/>
<dbReference type="Proteomes" id="UP000001593">
    <property type="component" value="Unassembled WGS sequence"/>
</dbReference>
<dbReference type="InterPro" id="IPR039061">
    <property type="entry name" value="MTBP"/>
</dbReference>
<evidence type="ECO:0000313" key="3">
    <source>
        <dbReference type="Proteomes" id="UP000001593"/>
    </source>
</evidence>
<keyword evidence="3" id="KW-1185">Reference proteome</keyword>
<name>A7RRK3_NEMVE</name>
<feature type="domain" description="DM2" evidence="1">
    <location>
        <begin position="1"/>
        <end position="259"/>
    </location>
</feature>
<proteinExistence type="predicted"/>
<evidence type="ECO:0000313" key="2">
    <source>
        <dbReference type="EMBL" id="EDO45970.1"/>
    </source>
</evidence>
<sequence length="398" mass="44567">MDNYCIIIIDEESFNGEFARISDLEETVERLFEGLLQHDEVFKQSYCPKLRDSDPVASLLCRSTQTYLSIIVAKKLQSFQESSSDCLWNPLSAPSLFHKIKESLKPCTNTHSSGDGDADDNDNVEDNKIATRLHQLADSLIGKDVSQLNVYWICAEPDTDLSRDNLLLFGALKRLQIWNGAHLTLITSHQDDSGYGELITDSWLQPLSPTVITTSHISVYVQRPSDVIWQGAIKYNSQKLKSLVSLPDFVLIQQYKEKDGLSKIIEDFSKKFEDEIGGEPCCASSHRSGCQHFMEMLKEITNEGIGLAACLSLVPSASPKTGRSTDDWMRHVKTDSYFTCARDVLPTNRRLCFITSNSEGSADVFIFRKPETFNGALPEMLTQIATHSNVVQDFASGM</sequence>
<accession>A7RRK3</accession>
<dbReference type="GO" id="GO:0031396">
    <property type="term" value="P:regulation of protein ubiquitination"/>
    <property type="evidence" value="ECO:0007669"/>
    <property type="project" value="InterPro"/>
</dbReference>
<dbReference type="EMBL" id="DS469531">
    <property type="protein sequence ID" value="EDO45970.1"/>
    <property type="molecule type" value="Genomic_DNA"/>
</dbReference>
<dbReference type="InParanoid" id="A7RRK3"/>
<dbReference type="HOGENOM" id="CLU_693192_0_0_1"/>
<protein>
    <recommendedName>
        <fullName evidence="1">DM2 domain-containing protein</fullName>
    </recommendedName>
</protein>
<gene>
    <name evidence="2" type="ORF">NEMVEDRAFT_v1g240191</name>
</gene>
<dbReference type="PANTHER" id="PTHR14382">
    <property type="entry name" value="MDM2-BINDING PROTEIN"/>
    <property type="match status" value="1"/>
</dbReference>
<dbReference type="PANTHER" id="PTHR14382:SF1">
    <property type="entry name" value="MDM2-BINDING PROTEIN"/>
    <property type="match status" value="1"/>
</dbReference>
<dbReference type="Pfam" id="PF14918">
    <property type="entry name" value="MTBP_N"/>
    <property type="match status" value="1"/>
</dbReference>
<evidence type="ECO:0000259" key="1">
    <source>
        <dbReference type="Pfam" id="PF14918"/>
    </source>
</evidence>
<reference evidence="2 3" key="1">
    <citation type="journal article" date="2007" name="Science">
        <title>Sea anemone genome reveals ancestral eumetazoan gene repertoire and genomic organization.</title>
        <authorList>
            <person name="Putnam N.H."/>
            <person name="Srivastava M."/>
            <person name="Hellsten U."/>
            <person name="Dirks B."/>
            <person name="Chapman J."/>
            <person name="Salamov A."/>
            <person name="Terry A."/>
            <person name="Shapiro H."/>
            <person name="Lindquist E."/>
            <person name="Kapitonov V.V."/>
            <person name="Jurka J."/>
            <person name="Genikhovich G."/>
            <person name="Grigoriev I.V."/>
            <person name="Lucas S.M."/>
            <person name="Steele R.E."/>
            <person name="Finnerty J.R."/>
            <person name="Technau U."/>
            <person name="Martindale M.Q."/>
            <person name="Rokhsar D.S."/>
        </authorList>
    </citation>
    <scope>NUCLEOTIDE SEQUENCE [LARGE SCALE GENOMIC DNA]</scope>
    <source>
        <strain evidence="3">CH2 X CH6</strain>
    </source>
</reference>
<organism evidence="2 3">
    <name type="scientific">Nematostella vectensis</name>
    <name type="common">Starlet sea anemone</name>
    <dbReference type="NCBI Taxonomy" id="45351"/>
    <lineage>
        <taxon>Eukaryota</taxon>
        <taxon>Metazoa</taxon>
        <taxon>Cnidaria</taxon>
        <taxon>Anthozoa</taxon>
        <taxon>Hexacorallia</taxon>
        <taxon>Actiniaria</taxon>
        <taxon>Edwardsiidae</taxon>
        <taxon>Nematostella</taxon>
    </lineage>
</organism>